<protein>
    <submittedName>
        <fullName evidence="2">Uncharacterized protein</fullName>
    </submittedName>
</protein>
<keyword evidence="3" id="KW-1185">Reference proteome</keyword>
<evidence type="ECO:0000313" key="3">
    <source>
        <dbReference type="Proteomes" id="UP001237780"/>
    </source>
</evidence>
<comment type="caution">
    <text evidence="2">The sequence shown here is derived from an EMBL/GenBank/DDBJ whole genome shotgun (WGS) entry which is preliminary data.</text>
</comment>
<dbReference type="RefSeq" id="WP_162802427.1">
    <property type="nucleotide sequence ID" value="NZ_JAUSZT010000003.1"/>
</dbReference>
<dbReference type="EMBL" id="JAUSZT010000003">
    <property type="protein sequence ID" value="MDQ0998523.1"/>
    <property type="molecule type" value="Genomic_DNA"/>
</dbReference>
<feature type="region of interest" description="Disordered" evidence="1">
    <location>
        <begin position="1"/>
        <end position="25"/>
    </location>
</feature>
<reference evidence="2 3" key="1">
    <citation type="submission" date="2023-07" db="EMBL/GenBank/DDBJ databases">
        <title>Comparative genomics of wheat-associated soil bacteria to identify genetic determinants of phenazine resistance.</title>
        <authorList>
            <person name="Mouncey N."/>
        </authorList>
    </citation>
    <scope>NUCLEOTIDE SEQUENCE [LARGE SCALE GENOMIC DNA]</scope>
    <source>
        <strain evidence="2 3">W4I11</strain>
    </source>
</reference>
<gene>
    <name evidence="2" type="ORF">QFZ34_003705</name>
</gene>
<proteinExistence type="predicted"/>
<name>A0ABU0SCN4_9HYPH</name>
<evidence type="ECO:0000313" key="2">
    <source>
        <dbReference type="EMBL" id="MDQ0998523.1"/>
    </source>
</evidence>
<accession>A0ABU0SCN4</accession>
<evidence type="ECO:0000256" key="1">
    <source>
        <dbReference type="SAM" id="MobiDB-lite"/>
    </source>
</evidence>
<dbReference type="Proteomes" id="UP001237780">
    <property type="component" value="Unassembled WGS sequence"/>
</dbReference>
<sequence length="63" mass="7308">MGFVIAFPGSARTRSNRDQKKRQATAEITIFPGVRYEHYSAQPQKRDKAKLRRQFFDNLPQPG</sequence>
<organism evidence="2 3">
    <name type="scientific">Phyllobacterium ifriqiyense</name>
    <dbReference type="NCBI Taxonomy" id="314238"/>
    <lineage>
        <taxon>Bacteria</taxon>
        <taxon>Pseudomonadati</taxon>
        <taxon>Pseudomonadota</taxon>
        <taxon>Alphaproteobacteria</taxon>
        <taxon>Hyphomicrobiales</taxon>
        <taxon>Phyllobacteriaceae</taxon>
        <taxon>Phyllobacterium</taxon>
    </lineage>
</organism>